<dbReference type="Proteomes" id="UP000030008">
    <property type="component" value="Unassembled WGS sequence"/>
</dbReference>
<name>A0A099I1C6_CLOIN</name>
<reference evidence="1 2" key="1">
    <citation type="submission" date="2014-08" db="EMBL/GenBank/DDBJ databases">
        <title>Clostridium innocuum, an unnegligible vancomycin-resistant pathogen causing extra-intestinal infections.</title>
        <authorList>
            <person name="Feng Y."/>
            <person name="Chiu C.-H."/>
        </authorList>
    </citation>
    <scope>NUCLEOTIDE SEQUENCE [LARGE SCALE GENOMIC DNA]</scope>
    <source>
        <strain evidence="1 2">AN88</strain>
    </source>
</reference>
<dbReference type="EMBL" id="JQIF01000165">
    <property type="protein sequence ID" value="KGJ51052.1"/>
    <property type="molecule type" value="Genomic_DNA"/>
</dbReference>
<comment type="caution">
    <text evidence="1">The sequence shown here is derived from an EMBL/GenBank/DDBJ whole genome shotgun (WGS) entry which is preliminary data.</text>
</comment>
<evidence type="ECO:0000313" key="1">
    <source>
        <dbReference type="EMBL" id="KGJ51052.1"/>
    </source>
</evidence>
<organism evidence="1 2">
    <name type="scientific">Clostridium innocuum</name>
    <dbReference type="NCBI Taxonomy" id="1522"/>
    <lineage>
        <taxon>Bacteria</taxon>
        <taxon>Bacillati</taxon>
        <taxon>Bacillota</taxon>
        <taxon>Clostridia</taxon>
        <taxon>Eubacteriales</taxon>
        <taxon>Clostridiaceae</taxon>
        <taxon>Clostridium</taxon>
    </lineage>
</organism>
<accession>A0A099I1C6</accession>
<proteinExistence type="predicted"/>
<dbReference type="AlphaFoldDB" id="A0A099I1C6"/>
<protein>
    <submittedName>
        <fullName evidence="1">Uncharacterized protein</fullName>
    </submittedName>
</protein>
<gene>
    <name evidence="1" type="ORF">CIAN88_22800</name>
</gene>
<sequence>MLTFHFKNKEEFYEQIADGSLQKIMMEYFNRSADMGLPVEEDTLFYNFEVEFECVLENGERCITDEEVAHLHGEIAVRLYNVIRSVWRRYQKGVSISEKDFTLTELRNDIWRFIWIDPETQTKKTEYIFLNQRLFVFSDGFCTVFSFPQSISSKDDWSNMTEAEFAGYLTDSSIKGTLWNREAAKDDIRKHYRQRYREAGKAGSIALVEYECYLQHAEEASCREEFLLRIELDEKLPVLSYPEERWLKTECGLRPDPHITRYLAGLHIDYKKLRHAEPDEEASHY</sequence>
<evidence type="ECO:0000313" key="2">
    <source>
        <dbReference type="Proteomes" id="UP000030008"/>
    </source>
</evidence>
<dbReference type="RefSeq" id="WP_044908543.1">
    <property type="nucleotide sequence ID" value="NZ_JQIF01000165.1"/>
</dbReference>